<dbReference type="PANTHER" id="PTHR12560:SF0">
    <property type="entry name" value="LD18904P"/>
    <property type="match status" value="1"/>
</dbReference>
<keyword evidence="4 5" id="KW-0472">Membrane</keyword>
<reference evidence="8 9" key="1">
    <citation type="submission" date="2018-07" db="EMBL/GenBank/DDBJ databases">
        <title>The complete nuclear genome of the prasinophyte Chloropicon primus (CCMP1205).</title>
        <authorList>
            <person name="Pombert J.-F."/>
            <person name="Otis C."/>
            <person name="Turmel M."/>
            <person name="Lemieux C."/>
        </authorList>
    </citation>
    <scope>NUCLEOTIDE SEQUENCE [LARGE SCALE GENOMIC DNA]</scope>
    <source>
        <strain evidence="8 9">CCMP1205</strain>
    </source>
</reference>
<organism evidence="8 9">
    <name type="scientific">Chloropicon primus</name>
    <dbReference type="NCBI Taxonomy" id="1764295"/>
    <lineage>
        <taxon>Eukaryota</taxon>
        <taxon>Viridiplantae</taxon>
        <taxon>Chlorophyta</taxon>
        <taxon>Chloropicophyceae</taxon>
        <taxon>Chloropicales</taxon>
        <taxon>Chloropicaceae</taxon>
        <taxon>Chloropicon</taxon>
    </lineage>
</organism>
<keyword evidence="2 5" id="KW-0812">Transmembrane</keyword>
<name>A0A5B8MPM6_9CHLO</name>
<feature type="transmembrane region" description="Helical" evidence="6">
    <location>
        <begin position="201"/>
        <end position="220"/>
    </location>
</feature>
<feature type="transmembrane region" description="Helical" evidence="6">
    <location>
        <begin position="227"/>
        <end position="246"/>
    </location>
</feature>
<accession>A0A5B8MPM6</accession>
<keyword evidence="3 6" id="KW-1133">Transmembrane helix</keyword>
<dbReference type="STRING" id="1764295.A0A5B8MPM6"/>
<evidence type="ECO:0000313" key="8">
    <source>
        <dbReference type="EMBL" id="QDZ21310.1"/>
    </source>
</evidence>
<dbReference type="GO" id="GO:0046513">
    <property type="term" value="P:ceramide biosynthetic process"/>
    <property type="evidence" value="ECO:0007669"/>
    <property type="project" value="InterPro"/>
</dbReference>
<evidence type="ECO:0000259" key="7">
    <source>
        <dbReference type="PROSITE" id="PS50922"/>
    </source>
</evidence>
<feature type="transmembrane region" description="Helical" evidence="6">
    <location>
        <begin position="284"/>
        <end position="305"/>
    </location>
</feature>
<dbReference type="AlphaFoldDB" id="A0A5B8MPM6"/>
<dbReference type="SMART" id="SM00724">
    <property type="entry name" value="TLC"/>
    <property type="match status" value="1"/>
</dbReference>
<dbReference type="Proteomes" id="UP000316726">
    <property type="component" value="Chromosome 5"/>
</dbReference>
<feature type="transmembrane region" description="Helical" evidence="6">
    <location>
        <begin position="132"/>
        <end position="149"/>
    </location>
</feature>
<dbReference type="PANTHER" id="PTHR12560">
    <property type="entry name" value="LONGEVITY ASSURANCE FACTOR 1 LAG1"/>
    <property type="match status" value="1"/>
</dbReference>
<evidence type="ECO:0000256" key="6">
    <source>
        <dbReference type="SAM" id="Phobius"/>
    </source>
</evidence>
<dbReference type="OrthoDB" id="537032at2759"/>
<evidence type="ECO:0000256" key="3">
    <source>
        <dbReference type="ARBA" id="ARBA00022989"/>
    </source>
</evidence>
<proteinExistence type="predicted"/>
<protein>
    <submittedName>
        <fullName evidence="8">Lag1/Lac1 ceramide synthase</fullName>
    </submittedName>
</protein>
<gene>
    <name evidence="8" type="ORF">A3770_05p38280</name>
</gene>
<dbReference type="InterPro" id="IPR016439">
    <property type="entry name" value="Lag1/Lac1-like"/>
</dbReference>
<evidence type="ECO:0000313" key="9">
    <source>
        <dbReference type="Proteomes" id="UP000316726"/>
    </source>
</evidence>
<feature type="transmembrane region" description="Helical" evidence="6">
    <location>
        <begin position="37"/>
        <end position="54"/>
    </location>
</feature>
<keyword evidence="9" id="KW-1185">Reference proteome</keyword>
<dbReference type="GO" id="GO:0050291">
    <property type="term" value="F:sphingosine N-acyltransferase activity"/>
    <property type="evidence" value="ECO:0007669"/>
    <property type="project" value="InterPro"/>
</dbReference>
<sequence length="369" mass="42781">MLVTLGVAFVAALVGRTEMWKTFVASVEGEVDYGKDYAVAVAVAFLFPLVRYALDRTAYTVMANLVVVPSERKKQLKARSKRNYSEVLKSPPPVLRKRKKVGGVPAAADSEDLTQEEQEAVDVRVEKFKESCWKASVYFFFSAYGFVFMRTKPWFYDRGHFWHGFHDDGPNCQWDHSCPSLCTTDDWPGCSTCKFTFDVKLYYILELGYYLQAIFSLVFWETRRKDFAVMMGHHIVTIILIVFSHWGRLLRIGTMVFLLHDVSDVPLELAKASRYANFDRLTDVFFAFFFLVWILSRIVYFPLVIIRTALYEVPKCPRIEWKREYCMVAFDGLLLSLFAIHVYWTFLIGRILHRAVVGGKVNDEREDDT</sequence>
<feature type="transmembrane region" description="Helical" evidence="6">
    <location>
        <begin position="325"/>
        <end position="344"/>
    </location>
</feature>
<dbReference type="PROSITE" id="PS50922">
    <property type="entry name" value="TLC"/>
    <property type="match status" value="1"/>
</dbReference>
<evidence type="ECO:0000256" key="5">
    <source>
        <dbReference type="PROSITE-ProRule" id="PRU00205"/>
    </source>
</evidence>
<dbReference type="Pfam" id="PF03798">
    <property type="entry name" value="TRAM_LAG1_CLN8"/>
    <property type="match status" value="1"/>
</dbReference>
<comment type="subcellular location">
    <subcellularLocation>
        <location evidence="1">Membrane</location>
        <topology evidence="1">Multi-pass membrane protein</topology>
    </subcellularLocation>
</comment>
<dbReference type="GO" id="GO:0005789">
    <property type="term" value="C:endoplasmic reticulum membrane"/>
    <property type="evidence" value="ECO:0007669"/>
    <property type="project" value="UniProtKB-SubCell"/>
</dbReference>
<dbReference type="EMBL" id="CP031038">
    <property type="protein sequence ID" value="QDZ21310.1"/>
    <property type="molecule type" value="Genomic_DNA"/>
</dbReference>
<evidence type="ECO:0000256" key="4">
    <source>
        <dbReference type="ARBA" id="ARBA00023136"/>
    </source>
</evidence>
<feature type="domain" description="TLC" evidence="7">
    <location>
        <begin position="126"/>
        <end position="357"/>
    </location>
</feature>
<evidence type="ECO:0000256" key="2">
    <source>
        <dbReference type="ARBA" id="ARBA00022692"/>
    </source>
</evidence>
<evidence type="ECO:0000256" key="1">
    <source>
        <dbReference type="ARBA" id="ARBA00004141"/>
    </source>
</evidence>
<dbReference type="InterPro" id="IPR006634">
    <property type="entry name" value="TLC-dom"/>
</dbReference>